<evidence type="ECO:0000313" key="13">
    <source>
        <dbReference type="EMBL" id="QJS14035.1"/>
    </source>
</evidence>
<feature type="active site" evidence="8">
    <location>
        <position position="812"/>
    </location>
</feature>
<dbReference type="InterPro" id="IPR011096">
    <property type="entry name" value="FTP_domain"/>
</dbReference>
<evidence type="ECO:0000256" key="2">
    <source>
        <dbReference type="ARBA" id="ARBA00022670"/>
    </source>
</evidence>
<dbReference type="Pfam" id="PF02868">
    <property type="entry name" value="Peptidase_M4_C"/>
    <property type="match status" value="1"/>
</dbReference>
<dbReference type="CDD" id="cd09597">
    <property type="entry name" value="M4_TLP"/>
    <property type="match status" value="1"/>
</dbReference>
<name>A0A6M4PSD5_9ACTN</name>
<comment type="similarity">
    <text evidence="1">Belongs to the peptidase M4 family.</text>
</comment>
<feature type="domain" description="Peptidase M4 C-terminal" evidence="11">
    <location>
        <begin position="822"/>
        <end position="967"/>
    </location>
</feature>
<evidence type="ECO:0000259" key="10">
    <source>
        <dbReference type="Pfam" id="PF01447"/>
    </source>
</evidence>
<feature type="domain" description="FTP" evidence="12">
    <location>
        <begin position="314"/>
        <end position="346"/>
    </location>
</feature>
<evidence type="ECO:0008006" key="15">
    <source>
        <dbReference type="Google" id="ProtNLM"/>
    </source>
</evidence>
<evidence type="ECO:0000256" key="9">
    <source>
        <dbReference type="SAM" id="Phobius"/>
    </source>
</evidence>
<keyword evidence="7" id="KW-0482">Metalloprotease</keyword>
<evidence type="ECO:0000256" key="3">
    <source>
        <dbReference type="ARBA" id="ARBA00022723"/>
    </source>
</evidence>
<protein>
    <recommendedName>
        <fullName evidence="15">M4 family peptidase</fullName>
    </recommendedName>
</protein>
<evidence type="ECO:0000259" key="12">
    <source>
        <dbReference type="Pfam" id="PF07504"/>
    </source>
</evidence>
<sequence>MRQEFLRRHWHTAGAALIAGALGLVSALAAVQVALHVVIAHSSAYFDVLVARHLAPDAPGTVAGLVAGHGVPVEWRMAPFAGHITAPWVFEHRSELLLVGFGPLLGTAVLGWVVAAAARLLALPKWPLLAASAGAYAALTGIAQVATRDPEAASVMQVSTSTAWAVVAAAGWALVVGGAVVRLHPSTGRRPARDVRAARQWAVRGTAVAAAVAVVASVLSAGAATAASAQPRPLPKWRASGVGDALKELQREAGRKLDVARNPQTGTPSALGGLRSRLAGHDVPAWLHAHAKLFGVADTDDMLSKVTGRAQLPDPTGAHHVWYDQSIHGVPVYNARLGVHLDRGNTTVTAVTNGLRPDLIPPASTVPTVRQKDALAVAGKTMRHARPTASPTLVVYPGSPEQGYRSPSALAWQIDVRDKGGFSERVFVDALHKGVIVGVQPLTEAAAAAVPDPPRALPQNATENDLKWAPDVDYDTDGCYNVPAIGPDGTISQGLDHNNTTTSADCHDKSDLDNTNAYSRQRCNLGWCIYLYDYYFEKDVAADDSDIGGHTHDWEHVAVWVKDDQAEYVATSAHGEYHVHPASEVRWDGTHPKVVYQKDGASTHNFRLANEGDEPPENDYHTWRRPALVSYNGFPNGLREKLFAADFGHATMGIKDSAFPSNIEKATPMVPGECHTSPTGATICDPPTEAFPFLPIADQGSPGTPSGPGSTPKVLYRAIYDMKHQTNDAAAVQVREEGGPATNDADADAAYDQSGVVYNFYKNKFGRNSIDGNGMSLKSFVHYDKNYKNASWNGSYMTYGDGMLSQDVSGHEMTHGVTQYTAGLQYEFESGALNESISDFFGEMTERAAKGKNDWLVGSDMAAMGPIRSLADPTIHGQPRHMSAYSETCSDNGGVHTNSGIPNYAFYRMSVLMDPDTTTDILWRAMTQYLSPTSTFADAGTAMVTAASDLYGPTSRQASVTNTVWENEVGVTPTTPDPRPEACKSGFGYVVHCSTMEQVYGDSGALAADGASLEDVAGSLVHMYELGTVSGSPAVTYYEKVFLDNRADFDNTLELKGPLLDQFVRTVQDLEPVFEAVGTDAADGVVITQEQIDSATAFKDALVTAANEQGKTHLAQLIPQEWARFDAQHLVGLSVTAGIHYLDGIAEQVPPATPGQAASSLASTFDNVSVTQDTATDAGDMDGGGASFSAQALAKAGVTPGSTVAHGGVALTWPSTAGSGKPDNTVANGQTIALSGAGDSLGFLVSASYGPAGGKGTVFYSDGTSQQFSLNSPDWFGGDGDAAISSAYQNREGNHTYQGSAYVYYAGVPLQSGKTPVSVQLPKVSPAAAPDTPTLHVYAMGLGKAAMSLESAFNNIAVTRDTATDLGDFDGGGASFSAQALAAAGVTPGSTGTHAGLRFTWPSTAGATATHGTGTFGEPDNAVASGQTIAVDGTQGSTLGFLVSASYGPAGGKGTVFYSDGTSQQFSLNSPDWFGGDGDVAFSGAYQNRKGNQTYQGSAYVYYAGVPLQSGKTPVRVQLPDVSTVAAPHTPTLHVFAMTRG</sequence>
<dbReference type="PRINTS" id="PR00730">
    <property type="entry name" value="THERMOLYSIN"/>
</dbReference>
<dbReference type="Pfam" id="PF07504">
    <property type="entry name" value="FTP"/>
    <property type="match status" value="1"/>
</dbReference>
<dbReference type="InterPro" id="IPR027268">
    <property type="entry name" value="Peptidase_M4/M1_CTD_sf"/>
</dbReference>
<feature type="domain" description="Peptidase M4" evidence="10">
    <location>
        <begin position="719"/>
        <end position="819"/>
    </location>
</feature>
<proteinExistence type="inferred from homology"/>
<dbReference type="Pfam" id="PF05630">
    <property type="entry name" value="NPP1"/>
    <property type="match status" value="1"/>
</dbReference>
<dbReference type="SUPFAM" id="SSF55486">
    <property type="entry name" value="Metalloproteases ('zincins'), catalytic domain"/>
    <property type="match status" value="1"/>
</dbReference>
<keyword evidence="9" id="KW-1133">Transmembrane helix</keyword>
<organism evidence="13 14">
    <name type="scientific">Streptomyces argyrophylli</name>
    <dbReference type="NCBI Taxonomy" id="2726118"/>
    <lineage>
        <taxon>Bacteria</taxon>
        <taxon>Bacillati</taxon>
        <taxon>Actinomycetota</taxon>
        <taxon>Actinomycetes</taxon>
        <taxon>Kitasatosporales</taxon>
        <taxon>Streptomycetaceae</taxon>
        <taxon>Streptomyces</taxon>
    </lineage>
</organism>
<dbReference type="PANTHER" id="PTHR33794:SF1">
    <property type="entry name" value="BACILLOLYSIN"/>
    <property type="match status" value="1"/>
</dbReference>
<keyword evidence="4" id="KW-0732">Signal</keyword>
<evidence type="ECO:0000256" key="1">
    <source>
        <dbReference type="ARBA" id="ARBA00009388"/>
    </source>
</evidence>
<dbReference type="EMBL" id="CP053189">
    <property type="protein sequence ID" value="QJS14035.1"/>
    <property type="molecule type" value="Genomic_DNA"/>
</dbReference>
<feature type="transmembrane region" description="Helical" evidence="9">
    <location>
        <begin position="201"/>
        <end position="224"/>
    </location>
</feature>
<dbReference type="PANTHER" id="PTHR33794">
    <property type="entry name" value="BACILLOLYSIN"/>
    <property type="match status" value="1"/>
</dbReference>
<keyword evidence="9" id="KW-0472">Membrane</keyword>
<feature type="active site" description="Proton donor" evidence="8">
    <location>
        <position position="896"/>
    </location>
</feature>
<dbReference type="GO" id="GO:0006508">
    <property type="term" value="P:proteolysis"/>
    <property type="evidence" value="ECO:0007669"/>
    <property type="project" value="UniProtKB-KW"/>
</dbReference>
<reference evidence="13 14" key="1">
    <citation type="submission" date="2020-05" db="EMBL/GenBank/DDBJ databases">
        <authorList>
            <person name="Li K."/>
        </authorList>
    </citation>
    <scope>NUCLEOTIDE SEQUENCE [LARGE SCALE GENOMIC DNA]</scope>
    <source>
        <strain evidence="14">jing01</strain>
    </source>
</reference>
<feature type="transmembrane region" description="Helical" evidence="9">
    <location>
        <begin position="96"/>
        <end position="121"/>
    </location>
</feature>
<dbReference type="InterPro" id="IPR023612">
    <property type="entry name" value="Peptidase_M4"/>
</dbReference>
<dbReference type="Gene3D" id="3.10.170.10">
    <property type="match status" value="1"/>
</dbReference>
<evidence type="ECO:0000259" key="11">
    <source>
        <dbReference type="Pfam" id="PF02868"/>
    </source>
</evidence>
<feature type="transmembrane region" description="Helical" evidence="9">
    <location>
        <begin position="128"/>
        <end position="147"/>
    </location>
</feature>
<keyword evidence="14" id="KW-1185">Reference proteome</keyword>
<dbReference type="GO" id="GO:0004222">
    <property type="term" value="F:metalloendopeptidase activity"/>
    <property type="evidence" value="ECO:0007669"/>
    <property type="project" value="InterPro"/>
</dbReference>
<keyword evidence="5" id="KW-0378">Hydrolase</keyword>
<accession>A0A6M4PSD5</accession>
<dbReference type="GO" id="GO:0046872">
    <property type="term" value="F:metal ion binding"/>
    <property type="evidence" value="ECO:0007669"/>
    <property type="project" value="UniProtKB-KW"/>
</dbReference>
<keyword evidence="9" id="KW-0812">Transmembrane</keyword>
<feature type="transmembrane region" description="Helical" evidence="9">
    <location>
        <begin position="162"/>
        <end position="181"/>
    </location>
</feature>
<dbReference type="InterPro" id="IPR001570">
    <property type="entry name" value="Peptidase_M4_C_domain"/>
</dbReference>
<dbReference type="InterPro" id="IPR050728">
    <property type="entry name" value="Zinc_Metalloprotease_M4"/>
</dbReference>
<evidence type="ECO:0000256" key="4">
    <source>
        <dbReference type="ARBA" id="ARBA00022729"/>
    </source>
</evidence>
<dbReference type="RefSeq" id="WP_171159428.1">
    <property type="nucleotide sequence ID" value="NZ_CP053189.1"/>
</dbReference>
<dbReference type="Pfam" id="PF01447">
    <property type="entry name" value="Peptidase_M4"/>
    <property type="match status" value="1"/>
</dbReference>
<evidence type="ECO:0000256" key="6">
    <source>
        <dbReference type="ARBA" id="ARBA00022833"/>
    </source>
</evidence>
<evidence type="ECO:0000256" key="7">
    <source>
        <dbReference type="ARBA" id="ARBA00023049"/>
    </source>
</evidence>
<evidence type="ECO:0000256" key="5">
    <source>
        <dbReference type="ARBA" id="ARBA00022801"/>
    </source>
</evidence>
<dbReference type="InterPro" id="IPR008701">
    <property type="entry name" value="NPP1"/>
</dbReference>
<dbReference type="Proteomes" id="UP000502641">
    <property type="component" value="Chromosome"/>
</dbReference>
<evidence type="ECO:0000256" key="8">
    <source>
        <dbReference type="PIRSR" id="PIRSR623612-1"/>
    </source>
</evidence>
<keyword evidence="6" id="KW-0862">Zinc</keyword>
<gene>
    <name evidence="13" type="ORF">HKX69_34970</name>
</gene>
<dbReference type="Gene3D" id="1.10.390.10">
    <property type="entry name" value="Neutral Protease Domain 2"/>
    <property type="match status" value="1"/>
</dbReference>
<evidence type="ECO:0000313" key="14">
    <source>
        <dbReference type="Proteomes" id="UP000502641"/>
    </source>
</evidence>
<dbReference type="InterPro" id="IPR013856">
    <property type="entry name" value="Peptidase_M4_domain"/>
</dbReference>
<keyword evidence="3" id="KW-0479">Metal-binding</keyword>
<keyword evidence="2" id="KW-0645">Protease</keyword>
<dbReference type="KEGG" id="sarg:HKX69_34970"/>